<protein>
    <submittedName>
        <fullName evidence="2">VrrA/YqfQ family protein</fullName>
    </submittedName>
</protein>
<proteinExistence type="predicted"/>
<gene>
    <name evidence="2" type="primary">vrrA</name>
    <name evidence="2" type="ORF">P9850_03145</name>
</gene>
<evidence type="ECO:0000313" key="3">
    <source>
        <dbReference type="Proteomes" id="UP001339962"/>
    </source>
</evidence>
<dbReference type="InterPro" id="IPR025571">
    <property type="entry name" value="YqfQ"/>
</dbReference>
<dbReference type="AlphaFoldDB" id="A0ABD5ISC1"/>
<dbReference type="EMBL" id="JARTLI010000004">
    <property type="protein sequence ID" value="MED5050867.1"/>
    <property type="molecule type" value="Genomic_DNA"/>
</dbReference>
<accession>A0ABD5ISC1</accession>
<organism evidence="2 3">
    <name type="scientific">Anoxybacteroides rupiense</name>
    <dbReference type="NCBI Taxonomy" id="311460"/>
    <lineage>
        <taxon>Bacteria</taxon>
        <taxon>Bacillati</taxon>
        <taxon>Bacillota</taxon>
        <taxon>Bacilli</taxon>
        <taxon>Bacillales</taxon>
        <taxon>Anoxybacillaceae</taxon>
        <taxon>Anoxybacteroides</taxon>
    </lineage>
</organism>
<feature type="compositionally biased region" description="Basic and acidic residues" evidence="1">
    <location>
        <begin position="134"/>
        <end position="173"/>
    </location>
</feature>
<sequence length="181" mass="19963">MMRPPMPPTPPTRSFPFMNSSFSPPAAYPRPRMGGFLSRLLSRGQPMMPSSPFSSLPMMQNAVSSASTATSGGGISGMLTNIQKMLGIAQNVVPMVQQYGPFVKNLPAMIKIFRELKPTDDNSESETSDINPAQEKEAKEEKKQHSKDQKEHKPRELPSAKSTSKERTPKEAKPSTPKLYI</sequence>
<dbReference type="Proteomes" id="UP001339962">
    <property type="component" value="Unassembled WGS sequence"/>
</dbReference>
<evidence type="ECO:0000313" key="2">
    <source>
        <dbReference type="EMBL" id="MED5050867.1"/>
    </source>
</evidence>
<dbReference type="RefSeq" id="WP_328217124.1">
    <property type="nucleotide sequence ID" value="NZ_JARTLI010000004.1"/>
</dbReference>
<evidence type="ECO:0000256" key="1">
    <source>
        <dbReference type="SAM" id="MobiDB-lite"/>
    </source>
</evidence>
<dbReference type="Pfam" id="PF14181">
    <property type="entry name" value="YqfQ"/>
    <property type="match status" value="1"/>
</dbReference>
<reference evidence="2 3" key="1">
    <citation type="submission" date="2023-03" db="EMBL/GenBank/DDBJ databases">
        <title>Bacillus Genome Sequencing.</title>
        <authorList>
            <person name="Dunlap C."/>
        </authorList>
    </citation>
    <scope>NUCLEOTIDE SEQUENCE [LARGE SCALE GENOMIC DNA]</scope>
    <source>
        <strain evidence="2 3">NRS-38</strain>
    </source>
</reference>
<feature type="region of interest" description="Disordered" evidence="1">
    <location>
        <begin position="119"/>
        <end position="181"/>
    </location>
</feature>
<comment type="caution">
    <text evidence="2">The sequence shown here is derived from an EMBL/GenBank/DDBJ whole genome shotgun (WGS) entry which is preliminary data.</text>
</comment>
<name>A0ABD5ISC1_9BACL</name>